<proteinExistence type="predicted"/>
<dbReference type="EMBL" id="CP092365">
    <property type="protein sequence ID" value="ULN52249.1"/>
    <property type="molecule type" value="Genomic_DNA"/>
</dbReference>
<evidence type="ECO:0000313" key="2">
    <source>
        <dbReference type="Proteomes" id="UP001055200"/>
    </source>
</evidence>
<organism evidence="1 2">
    <name type="scientific">Mycolicibacillus parakoreensis</name>
    <dbReference type="NCBI Taxonomy" id="1069221"/>
    <lineage>
        <taxon>Bacteria</taxon>
        <taxon>Bacillati</taxon>
        <taxon>Actinomycetota</taxon>
        <taxon>Actinomycetes</taxon>
        <taxon>Mycobacteriales</taxon>
        <taxon>Mycobacteriaceae</taxon>
        <taxon>Mycolicibacillus</taxon>
    </lineage>
</organism>
<protein>
    <recommendedName>
        <fullName evidence="3">Galactokinase</fullName>
    </recommendedName>
</protein>
<keyword evidence="2" id="KW-1185">Reference proteome</keyword>
<dbReference type="PANTHER" id="PTHR35609:SF1">
    <property type="entry name" value="MACRO DOMAIN-CONTAINING PROTEIN"/>
    <property type="match status" value="1"/>
</dbReference>
<evidence type="ECO:0008006" key="3">
    <source>
        <dbReference type="Google" id="ProtNLM"/>
    </source>
</evidence>
<dbReference type="RefSeq" id="WP_240170523.1">
    <property type="nucleotide sequence ID" value="NZ_CP092365.1"/>
</dbReference>
<gene>
    <name evidence="1" type="ORF">MIU77_15555</name>
</gene>
<dbReference type="Proteomes" id="UP001055200">
    <property type="component" value="Chromosome"/>
</dbReference>
<sequence length="337" mass="36107">MSARWFSDLMGFREDGYESTRRRLAVDGDELISTVTGARYGIGELTLPTLSELRARVNPAGRSRSTVSAVAGDARAMHSEAELADALFQVASQFNVLEMVSPHVTPEHGVTGYAHDPTQGPACAMAAGAATIYRNYLVPISDQFGQTHDRQLDALAPLGAALSAEVNRPMHELWDMRNGYALATEHGLAAITDVLSGADEQLRDRLRGHLAIGLHRNVQVTDVTDEPRRHVSQAFCSALPVAYSHLPGAAWEPFARLVLEATYEATLLAAAGQARAGGSNIVLLTRVGGGAFGNAPGWIDAAIERALPIVEYAGLDIRLVGHDQVNPASRAIAERWA</sequence>
<dbReference type="PANTHER" id="PTHR35609">
    <property type="entry name" value="MACRO DOMAIN-CONTAINING PROTEIN"/>
    <property type="match status" value="1"/>
</dbReference>
<evidence type="ECO:0000313" key="1">
    <source>
        <dbReference type="EMBL" id="ULN52249.1"/>
    </source>
</evidence>
<reference evidence="1" key="1">
    <citation type="submission" date="2022-08" db="EMBL/GenBank/DDBJ databases">
        <title>Complete genome sequence of 14 non-tuberculosis mycobacteria type-strains.</title>
        <authorList>
            <person name="Igarashi Y."/>
            <person name="Osugi A."/>
            <person name="Mitarai S."/>
        </authorList>
    </citation>
    <scope>NUCLEOTIDE SEQUENCE</scope>
    <source>
        <strain evidence="1">DSM 45575</strain>
    </source>
</reference>
<accession>A0ABY3TZE5</accession>
<name>A0ABY3TZE5_9MYCO</name>